<dbReference type="EMBL" id="BAABIM010000004">
    <property type="protein sequence ID" value="GAA4694102.1"/>
    <property type="molecule type" value="Genomic_DNA"/>
</dbReference>
<name>A0ABP8WRZ1_9ACTN</name>
<feature type="region of interest" description="Disordered" evidence="1">
    <location>
        <begin position="1"/>
        <end position="52"/>
    </location>
</feature>
<keyword evidence="3" id="KW-1185">Reference proteome</keyword>
<accession>A0ABP8WRZ1</accession>
<sequence length="96" mass="10810">MQDQEVADQRDVGLPAQSLDREHLRDDVDGVQDAGHQHQREQGSPSTWATGRGRPVRLVGLYRRSSRCLHVRHSVARGKAINRIFPIGSPHDSQRP</sequence>
<proteinExistence type="predicted"/>
<organism evidence="2 3">
    <name type="scientific">Nocardioides nanhaiensis</name>
    <dbReference type="NCBI Taxonomy" id="1476871"/>
    <lineage>
        <taxon>Bacteria</taxon>
        <taxon>Bacillati</taxon>
        <taxon>Actinomycetota</taxon>
        <taxon>Actinomycetes</taxon>
        <taxon>Propionibacteriales</taxon>
        <taxon>Nocardioidaceae</taxon>
        <taxon>Nocardioides</taxon>
    </lineage>
</organism>
<reference evidence="3" key="1">
    <citation type="journal article" date="2019" name="Int. J. Syst. Evol. Microbiol.">
        <title>The Global Catalogue of Microorganisms (GCM) 10K type strain sequencing project: providing services to taxonomists for standard genome sequencing and annotation.</title>
        <authorList>
            <consortium name="The Broad Institute Genomics Platform"/>
            <consortium name="The Broad Institute Genome Sequencing Center for Infectious Disease"/>
            <person name="Wu L."/>
            <person name="Ma J."/>
        </authorList>
    </citation>
    <scope>NUCLEOTIDE SEQUENCE [LARGE SCALE GENOMIC DNA]</scope>
    <source>
        <strain evidence="3">JCM 18127</strain>
    </source>
</reference>
<evidence type="ECO:0000256" key="1">
    <source>
        <dbReference type="SAM" id="MobiDB-lite"/>
    </source>
</evidence>
<evidence type="ECO:0000313" key="3">
    <source>
        <dbReference type="Proteomes" id="UP001500621"/>
    </source>
</evidence>
<comment type="caution">
    <text evidence="2">The sequence shown here is derived from an EMBL/GenBank/DDBJ whole genome shotgun (WGS) entry which is preliminary data.</text>
</comment>
<dbReference type="Proteomes" id="UP001500621">
    <property type="component" value="Unassembled WGS sequence"/>
</dbReference>
<evidence type="ECO:0000313" key="2">
    <source>
        <dbReference type="EMBL" id="GAA4694102.1"/>
    </source>
</evidence>
<gene>
    <name evidence="2" type="ORF">GCM10023226_35240</name>
</gene>
<feature type="compositionally biased region" description="Basic and acidic residues" evidence="1">
    <location>
        <begin position="19"/>
        <end position="28"/>
    </location>
</feature>
<protein>
    <submittedName>
        <fullName evidence="2">Uncharacterized protein</fullName>
    </submittedName>
</protein>